<evidence type="ECO:0000256" key="7">
    <source>
        <dbReference type="ARBA" id="ARBA00022741"/>
    </source>
</evidence>
<name>A0A554LK54_9BACT</name>
<dbReference type="SUPFAM" id="SSF52540">
    <property type="entry name" value="P-loop containing nucleoside triphosphate hydrolases"/>
    <property type="match status" value="1"/>
</dbReference>
<dbReference type="InterPro" id="IPR027417">
    <property type="entry name" value="P-loop_NTPase"/>
</dbReference>
<keyword evidence="7" id="KW-0547">Nucleotide-binding</keyword>
<dbReference type="PANTHER" id="PTHR33540:SF2">
    <property type="entry name" value="TRNA THREONYLCARBAMOYLADENOSINE BIOSYNTHESIS PROTEIN TSAE"/>
    <property type="match status" value="1"/>
</dbReference>
<evidence type="ECO:0000256" key="4">
    <source>
        <dbReference type="ARBA" id="ARBA00022490"/>
    </source>
</evidence>
<evidence type="ECO:0000256" key="1">
    <source>
        <dbReference type="ARBA" id="ARBA00004496"/>
    </source>
</evidence>
<organism evidence="11 12">
    <name type="scientific">Candidatus Berkelbacteria bacterium Licking1014_85</name>
    <dbReference type="NCBI Taxonomy" id="2017148"/>
    <lineage>
        <taxon>Bacteria</taxon>
        <taxon>Candidatus Berkelbacteria</taxon>
    </lineage>
</organism>
<dbReference type="GO" id="GO:0005737">
    <property type="term" value="C:cytoplasm"/>
    <property type="evidence" value="ECO:0007669"/>
    <property type="project" value="UniProtKB-SubCell"/>
</dbReference>
<gene>
    <name evidence="11" type="ORF">CEN91_308</name>
</gene>
<evidence type="ECO:0000256" key="3">
    <source>
        <dbReference type="ARBA" id="ARBA00019010"/>
    </source>
</evidence>
<keyword evidence="8 11" id="KW-0067">ATP-binding</keyword>
<sequence>MWVISKKISDSLKIARNIAKKINPGDTLIFIGELGSGKTTIIQEICKYFGVKDRVNSPTFNYYKIYKTKYNFQIIHIDAYRLNPENQILLDDFINDKNIKLIEWPEKINIPCKCKTIFLIYSNHINERRIQYDF</sequence>
<proteinExistence type="inferred from homology"/>
<evidence type="ECO:0000313" key="12">
    <source>
        <dbReference type="Proteomes" id="UP000315589"/>
    </source>
</evidence>
<evidence type="ECO:0000256" key="8">
    <source>
        <dbReference type="ARBA" id="ARBA00022840"/>
    </source>
</evidence>
<evidence type="ECO:0000313" key="11">
    <source>
        <dbReference type="EMBL" id="TSC93029.1"/>
    </source>
</evidence>
<dbReference type="GO" id="GO:0005524">
    <property type="term" value="F:ATP binding"/>
    <property type="evidence" value="ECO:0007669"/>
    <property type="project" value="UniProtKB-KW"/>
</dbReference>
<keyword evidence="6" id="KW-0479">Metal-binding</keyword>
<comment type="caution">
    <text evidence="11">The sequence shown here is derived from an EMBL/GenBank/DDBJ whole genome shotgun (WGS) entry which is preliminary data.</text>
</comment>
<evidence type="ECO:0000256" key="6">
    <source>
        <dbReference type="ARBA" id="ARBA00022723"/>
    </source>
</evidence>
<dbReference type="GO" id="GO:0002949">
    <property type="term" value="P:tRNA threonylcarbamoyladenosine modification"/>
    <property type="evidence" value="ECO:0007669"/>
    <property type="project" value="InterPro"/>
</dbReference>
<dbReference type="Pfam" id="PF02367">
    <property type="entry name" value="TsaE"/>
    <property type="match status" value="1"/>
</dbReference>
<accession>A0A554LK54</accession>
<dbReference type="PANTHER" id="PTHR33540">
    <property type="entry name" value="TRNA THREONYLCARBAMOYLADENOSINE BIOSYNTHESIS PROTEIN TSAE"/>
    <property type="match status" value="1"/>
</dbReference>
<protein>
    <recommendedName>
        <fullName evidence="3">tRNA threonylcarbamoyladenosine biosynthesis protein TsaE</fullName>
    </recommendedName>
    <alternativeName>
        <fullName evidence="10">t(6)A37 threonylcarbamoyladenosine biosynthesis protein TsaE</fullName>
    </alternativeName>
</protein>
<evidence type="ECO:0000256" key="9">
    <source>
        <dbReference type="ARBA" id="ARBA00022842"/>
    </source>
</evidence>
<keyword evidence="5" id="KW-0819">tRNA processing</keyword>
<dbReference type="NCBIfam" id="TIGR00150">
    <property type="entry name" value="T6A_YjeE"/>
    <property type="match status" value="1"/>
</dbReference>
<comment type="subcellular location">
    <subcellularLocation>
        <location evidence="1">Cytoplasm</location>
    </subcellularLocation>
</comment>
<dbReference type="AlphaFoldDB" id="A0A554LK54"/>
<dbReference type="InterPro" id="IPR003442">
    <property type="entry name" value="T6A_TsaE"/>
</dbReference>
<evidence type="ECO:0000256" key="10">
    <source>
        <dbReference type="ARBA" id="ARBA00032441"/>
    </source>
</evidence>
<keyword evidence="4" id="KW-0963">Cytoplasm</keyword>
<dbReference type="EMBL" id="VMGI01000037">
    <property type="protein sequence ID" value="TSC93029.1"/>
    <property type="molecule type" value="Genomic_DNA"/>
</dbReference>
<dbReference type="Proteomes" id="UP000315589">
    <property type="component" value="Unassembled WGS sequence"/>
</dbReference>
<evidence type="ECO:0000256" key="2">
    <source>
        <dbReference type="ARBA" id="ARBA00007599"/>
    </source>
</evidence>
<reference evidence="11 12" key="1">
    <citation type="submission" date="2017-07" db="EMBL/GenBank/DDBJ databases">
        <title>Mechanisms for carbon and nitrogen cycling indicate functional differentiation within the Candidate Phyla Radiation.</title>
        <authorList>
            <person name="Danczak R.E."/>
            <person name="Johnston M.D."/>
            <person name="Kenah C."/>
            <person name="Slattery M."/>
            <person name="Wrighton K.C."/>
            <person name="Wilkins M.J."/>
        </authorList>
    </citation>
    <scope>NUCLEOTIDE SEQUENCE [LARGE SCALE GENOMIC DNA]</scope>
    <source>
        <strain evidence="11">Licking1014_85</strain>
    </source>
</reference>
<dbReference type="Gene3D" id="3.40.50.300">
    <property type="entry name" value="P-loop containing nucleotide triphosphate hydrolases"/>
    <property type="match status" value="1"/>
</dbReference>
<dbReference type="GO" id="GO:0046872">
    <property type="term" value="F:metal ion binding"/>
    <property type="evidence" value="ECO:0007669"/>
    <property type="project" value="UniProtKB-KW"/>
</dbReference>
<keyword evidence="9" id="KW-0460">Magnesium</keyword>
<evidence type="ECO:0000256" key="5">
    <source>
        <dbReference type="ARBA" id="ARBA00022694"/>
    </source>
</evidence>
<comment type="similarity">
    <text evidence="2">Belongs to the TsaE family.</text>
</comment>